<evidence type="ECO:0000259" key="2">
    <source>
        <dbReference type="PROSITE" id="PS50181"/>
    </source>
</evidence>
<protein>
    <recommendedName>
        <fullName evidence="2">F-box domain-containing protein</fullName>
    </recommendedName>
</protein>
<accession>A0AAE9A7R1</accession>
<evidence type="ECO:0000313" key="4">
    <source>
        <dbReference type="Proteomes" id="UP000827892"/>
    </source>
</evidence>
<dbReference type="InterPro" id="IPR002900">
    <property type="entry name" value="DUF38/FTH_CAE_spp"/>
</dbReference>
<dbReference type="PANTHER" id="PTHR23015:SF4">
    <property type="entry name" value="DUF38 DOMAIN-CONTAINING PROTEIN-RELATED"/>
    <property type="match status" value="1"/>
</dbReference>
<name>A0AAE9A7R1_CAEBR</name>
<dbReference type="Proteomes" id="UP000827892">
    <property type="component" value="Chromosome V"/>
</dbReference>
<dbReference type="PANTHER" id="PTHR23015">
    <property type="entry name" value="UNCHARACTERIZED C.ELEGANS PROTEIN"/>
    <property type="match status" value="1"/>
</dbReference>
<organism evidence="3 4">
    <name type="scientific">Caenorhabditis briggsae</name>
    <dbReference type="NCBI Taxonomy" id="6238"/>
    <lineage>
        <taxon>Eukaryota</taxon>
        <taxon>Metazoa</taxon>
        <taxon>Ecdysozoa</taxon>
        <taxon>Nematoda</taxon>
        <taxon>Chromadorea</taxon>
        <taxon>Rhabditida</taxon>
        <taxon>Rhabditina</taxon>
        <taxon>Rhabditomorpha</taxon>
        <taxon>Rhabditoidea</taxon>
        <taxon>Rhabditidae</taxon>
        <taxon>Peloderinae</taxon>
        <taxon>Caenorhabditis</taxon>
    </lineage>
</organism>
<dbReference type="Pfam" id="PF00646">
    <property type="entry name" value="F-box"/>
    <property type="match status" value="1"/>
</dbReference>
<gene>
    <name evidence="3" type="ORF">L3Y34_009668</name>
</gene>
<keyword evidence="1" id="KW-0812">Transmembrane</keyword>
<feature type="transmembrane region" description="Helical" evidence="1">
    <location>
        <begin position="275"/>
        <end position="292"/>
    </location>
</feature>
<keyword evidence="1" id="KW-1133">Transmembrane helix</keyword>
<dbReference type="Pfam" id="PF01827">
    <property type="entry name" value="FTH"/>
    <property type="match status" value="1"/>
</dbReference>
<keyword evidence="1" id="KW-0472">Membrane</keyword>
<dbReference type="EMBL" id="CP090895">
    <property type="protein sequence ID" value="ULT92104.1"/>
    <property type="molecule type" value="Genomic_DNA"/>
</dbReference>
<feature type="domain" description="F-box" evidence="2">
    <location>
        <begin position="1"/>
        <end position="54"/>
    </location>
</feature>
<dbReference type="InterPro" id="IPR001810">
    <property type="entry name" value="F-box_dom"/>
</dbReference>
<evidence type="ECO:0000313" key="3">
    <source>
        <dbReference type="EMBL" id="ULT92104.1"/>
    </source>
</evidence>
<evidence type="ECO:0000256" key="1">
    <source>
        <dbReference type="SAM" id="Phobius"/>
    </source>
</evidence>
<dbReference type="PROSITE" id="PS50181">
    <property type="entry name" value="FBOX"/>
    <property type="match status" value="1"/>
</dbReference>
<dbReference type="InterPro" id="IPR040161">
    <property type="entry name" value="FB224"/>
</dbReference>
<reference evidence="3 4" key="1">
    <citation type="submission" date="2022-02" db="EMBL/GenBank/DDBJ databases">
        <title>Chromosome-level reference genomes for two strains of Caenorhabditis briggsae: an improved platform for comparative genomics.</title>
        <authorList>
            <person name="Stevens L."/>
            <person name="Andersen E.C."/>
        </authorList>
    </citation>
    <scope>NUCLEOTIDE SEQUENCE [LARGE SCALE GENOMIC DNA]</scope>
    <source>
        <strain evidence="3">QX1410_ONT</strain>
        <tissue evidence="3">Whole-organism</tissue>
    </source>
</reference>
<proteinExistence type="predicted"/>
<sequence>MSSLCKMPDLVKEEIVKFCGFREVLTLRQVCQDFKNFIDDLKASKLPDSKFENVQIIVKDENHIRLTLFPYAFIDYFRKEKTRKFGKKTTIFEDQDIMDIVIFDLEQVLKFQKSCLEFIEFDFSVESIRKEDSIVHILPAKLSKTSKLLIPAKKLQISAFKQAQMMSILLLLNPKVLEEINIENPEISQHEGHDSLRMDQIMETEQWKNAKKLNCDYFALGANVKKIAHFSIARISFASVSVRNLDILRKALLNFSLFEISNISIKFLLEHHQLSILWGAPYFSGFFIGWFFKMSNGDVMKIDYEPGFFRNPANFEFSKIKIEDVPVDANVQELPMENC</sequence>
<dbReference type="AlphaFoldDB" id="A0AAE9A7R1"/>